<dbReference type="GO" id="GO:0003723">
    <property type="term" value="F:RNA binding"/>
    <property type="evidence" value="ECO:0007669"/>
    <property type="project" value="InterPro"/>
</dbReference>
<reference evidence="7 8" key="1">
    <citation type="submission" date="2011-05" db="EMBL/GenBank/DDBJ databases">
        <title>Complete sequence of Thioalkalimicrobium cyclicum ALM1.</title>
        <authorList>
            <consortium name="US DOE Joint Genome Institute"/>
            <person name="Lucas S."/>
            <person name="Han J."/>
            <person name="Lapidus A."/>
            <person name="Cheng J.-F."/>
            <person name="Goodwin L."/>
            <person name="Pitluck S."/>
            <person name="Peters L."/>
            <person name="Mikhailova N."/>
            <person name="Davenport K."/>
            <person name="Han C."/>
            <person name="Tapia R."/>
            <person name="Land M."/>
            <person name="Hauser L."/>
            <person name="Kyrpides N."/>
            <person name="Ivanova N."/>
            <person name="Pagani I."/>
            <person name="Kappler U."/>
            <person name="Woyke T."/>
        </authorList>
    </citation>
    <scope>NUCLEOTIDE SEQUENCE [LARGE SCALE GENOMIC DNA]</scope>
    <source>
        <strain evidence="8">DSM 14477 / JCM 11371 / ALM1</strain>
    </source>
</reference>
<dbReference type="SUPFAM" id="SSF75217">
    <property type="entry name" value="alpha/beta knot"/>
    <property type="match status" value="1"/>
</dbReference>
<dbReference type="KEGG" id="tcy:Thicy_0230"/>
<dbReference type="RefSeq" id="WP_013834789.1">
    <property type="nucleotide sequence ID" value="NC_015581.1"/>
</dbReference>
<dbReference type="EMBL" id="CP002776">
    <property type="protein sequence ID" value="AEG31006.1"/>
    <property type="molecule type" value="Genomic_DNA"/>
</dbReference>
<comment type="subunit">
    <text evidence="5">Homodimer.</text>
</comment>
<gene>
    <name evidence="5" type="primary">trmJ</name>
    <name evidence="7" type="ordered locus">Thicy_0230</name>
</gene>
<keyword evidence="3 7" id="KW-0808">Transferase</keyword>
<evidence type="ECO:0000256" key="4">
    <source>
        <dbReference type="ARBA" id="ARBA00022691"/>
    </source>
</evidence>
<dbReference type="Gene3D" id="1.10.8.590">
    <property type="match status" value="1"/>
</dbReference>
<evidence type="ECO:0000313" key="8">
    <source>
        <dbReference type="Proteomes" id="UP000009232"/>
    </source>
</evidence>
<dbReference type="PIRSF" id="PIRSF004808">
    <property type="entry name" value="LasT"/>
    <property type="match status" value="1"/>
</dbReference>
<evidence type="ECO:0000313" key="7">
    <source>
        <dbReference type="EMBL" id="AEG31006.1"/>
    </source>
</evidence>
<proteinExistence type="inferred from homology"/>
<comment type="similarity">
    <text evidence="1">Belongs to the class IV-like SAM-binding methyltransferase superfamily. RNA methyltransferase TrmH family.</text>
</comment>
<dbReference type="InterPro" id="IPR001537">
    <property type="entry name" value="SpoU_MeTrfase"/>
</dbReference>
<feature type="domain" description="tRNA/rRNA methyltransferase SpoU type" evidence="6">
    <location>
        <begin position="11"/>
        <end position="160"/>
    </location>
</feature>
<evidence type="ECO:0000256" key="2">
    <source>
        <dbReference type="ARBA" id="ARBA00022603"/>
    </source>
</evidence>
<dbReference type="GO" id="GO:0160206">
    <property type="term" value="F:tRNA (cytidine(32)/uridine(32)-2'-O)-methyltransferase activity"/>
    <property type="evidence" value="ECO:0007669"/>
    <property type="project" value="UniProtKB-EC"/>
</dbReference>
<comment type="catalytic activity">
    <reaction evidence="5">
        <text>uridine(32) in tRNA + S-adenosyl-L-methionine = 2'-O-methyluridine(32) in tRNA + S-adenosyl-L-homocysteine + H(+)</text>
        <dbReference type="Rhea" id="RHEA:42936"/>
        <dbReference type="Rhea" id="RHEA-COMP:10107"/>
        <dbReference type="Rhea" id="RHEA-COMP:10290"/>
        <dbReference type="ChEBI" id="CHEBI:15378"/>
        <dbReference type="ChEBI" id="CHEBI:57856"/>
        <dbReference type="ChEBI" id="CHEBI:59789"/>
        <dbReference type="ChEBI" id="CHEBI:65315"/>
        <dbReference type="ChEBI" id="CHEBI:74478"/>
        <dbReference type="EC" id="2.1.1.200"/>
    </reaction>
</comment>
<evidence type="ECO:0000256" key="1">
    <source>
        <dbReference type="ARBA" id="ARBA00007228"/>
    </source>
</evidence>
<dbReference type="GO" id="GO:0005829">
    <property type="term" value="C:cytosol"/>
    <property type="evidence" value="ECO:0007669"/>
    <property type="project" value="TreeGrafter"/>
</dbReference>
<dbReference type="CDD" id="cd18093">
    <property type="entry name" value="SpoU-like_TrmJ"/>
    <property type="match status" value="1"/>
</dbReference>
<keyword evidence="2 5" id="KW-0489">Methyltransferase</keyword>
<dbReference type="HOGENOM" id="CLU_056931_0_1_6"/>
<dbReference type="InterPro" id="IPR029028">
    <property type="entry name" value="Alpha/beta_knot_MTases"/>
</dbReference>
<dbReference type="InterPro" id="IPR029026">
    <property type="entry name" value="tRNA_m1G_MTases_N"/>
</dbReference>
<keyword evidence="5" id="KW-0963">Cytoplasm</keyword>
<dbReference type="GO" id="GO:0106339">
    <property type="term" value="F:tRNA (cytidine(32)-2'-O)-methyltransferase activity"/>
    <property type="evidence" value="ECO:0007669"/>
    <property type="project" value="RHEA"/>
</dbReference>
<dbReference type="EC" id="2.1.1.200" evidence="5"/>
<dbReference type="AlphaFoldDB" id="F6D9W9"/>
<sequence>MQDQFEPLPLIRIVLVATSHPGNIGAVARAMKNMGLHDLVLVNPNQFPSYEASARASGAADILDQARVVSTLAEALADCHQVIGASARLRKVAWPQLSSREVGEFAVRAADVGRVALVFGREDSGLTNEELDQCDKLGHIASNPTYSSLNLAAAVQVFAYECRMACGAVVPQSEGYRYQPATHADMEGFYVHLEQALLQVNYLDPNKHERFMRRMRRLFNRAQPDSKEIAILRGMLTAVIKASNPQ</sequence>
<dbReference type="Pfam" id="PF00588">
    <property type="entry name" value="SpoU_methylase"/>
    <property type="match status" value="1"/>
</dbReference>
<evidence type="ECO:0000256" key="5">
    <source>
        <dbReference type="RuleBase" id="RU362024"/>
    </source>
</evidence>
<keyword evidence="8" id="KW-1185">Reference proteome</keyword>
<comment type="subcellular location">
    <subcellularLocation>
        <location evidence="5">Cytoplasm</location>
    </subcellularLocation>
</comment>
<dbReference type="eggNOG" id="COG0565">
    <property type="taxonomic scope" value="Bacteria"/>
</dbReference>
<evidence type="ECO:0000259" key="6">
    <source>
        <dbReference type="Pfam" id="PF00588"/>
    </source>
</evidence>
<dbReference type="NCBIfam" id="TIGR00050">
    <property type="entry name" value="rRNA_methyl_1"/>
    <property type="match status" value="1"/>
</dbReference>
<dbReference type="Gene3D" id="3.40.1280.10">
    <property type="match status" value="1"/>
</dbReference>
<comment type="catalytic activity">
    <reaction evidence="5">
        <text>cytidine(32) in tRNA + S-adenosyl-L-methionine = 2'-O-methylcytidine(32) in tRNA + S-adenosyl-L-homocysteine + H(+)</text>
        <dbReference type="Rhea" id="RHEA:42932"/>
        <dbReference type="Rhea" id="RHEA-COMP:10288"/>
        <dbReference type="Rhea" id="RHEA-COMP:10289"/>
        <dbReference type="ChEBI" id="CHEBI:15378"/>
        <dbReference type="ChEBI" id="CHEBI:57856"/>
        <dbReference type="ChEBI" id="CHEBI:59789"/>
        <dbReference type="ChEBI" id="CHEBI:74495"/>
        <dbReference type="ChEBI" id="CHEBI:82748"/>
        <dbReference type="EC" id="2.1.1.200"/>
    </reaction>
</comment>
<name>F6D9W9_THICA</name>
<dbReference type="FunFam" id="3.40.1280.10:FF:000006">
    <property type="entry name" value="Uncharacterized tRNA/rRNA methyltransferase HI_0380"/>
    <property type="match status" value="1"/>
</dbReference>
<dbReference type="PANTHER" id="PTHR42786:SF2">
    <property type="entry name" value="TRNA (CYTIDINE_URIDINE-2'-O-)-METHYLTRANSFERASE TRMJ"/>
    <property type="match status" value="1"/>
</dbReference>
<accession>F6D9W9</accession>
<protein>
    <recommendedName>
        <fullName evidence="5">tRNA (cytidine/uridine-2'-O-)-methyltransferase TrmJ</fullName>
        <ecNumber evidence="5">2.1.1.200</ecNumber>
    </recommendedName>
    <alternativeName>
        <fullName evidence="5">tRNA (cytidine(32)/uridine(32)-2'-O)-methyltransferase</fullName>
    </alternativeName>
    <alternativeName>
        <fullName evidence="5">tRNA Cm32/Um32 methyltransferase</fullName>
    </alternativeName>
</protein>
<dbReference type="OrthoDB" id="9806346at2"/>
<dbReference type="PANTHER" id="PTHR42786">
    <property type="entry name" value="TRNA/RRNA METHYLTRANSFERASE"/>
    <property type="match status" value="1"/>
</dbReference>
<comment type="function">
    <text evidence="5">Catalyzes the formation of 2'O-methylated cytidine (Cm32) or 2'O-methylated uridine (Um32) at position 32 in tRNA.</text>
</comment>
<dbReference type="InterPro" id="IPR004384">
    <property type="entry name" value="RNA_MeTrfase_TrmJ/LasT"/>
</dbReference>
<dbReference type="GO" id="GO:0002128">
    <property type="term" value="P:tRNA nucleoside ribose methylation"/>
    <property type="evidence" value="ECO:0007669"/>
    <property type="project" value="TreeGrafter"/>
</dbReference>
<dbReference type="STRING" id="717773.Thicy_0230"/>
<organism evidence="7 8">
    <name type="scientific">Thiomicrospira cyclica (strain DSM 14477 / JCM 11371 / ALM1)</name>
    <name type="common">Thioalkalimicrobium cyclicum</name>
    <dbReference type="NCBI Taxonomy" id="717773"/>
    <lineage>
        <taxon>Bacteria</taxon>
        <taxon>Pseudomonadati</taxon>
        <taxon>Pseudomonadota</taxon>
        <taxon>Gammaproteobacteria</taxon>
        <taxon>Thiotrichales</taxon>
        <taxon>Piscirickettsiaceae</taxon>
        <taxon>Thiomicrospira</taxon>
    </lineage>
</organism>
<evidence type="ECO:0000256" key="3">
    <source>
        <dbReference type="ARBA" id="ARBA00022679"/>
    </source>
</evidence>
<keyword evidence="5" id="KW-0819">tRNA processing</keyword>
<dbReference type="Proteomes" id="UP000009232">
    <property type="component" value="Chromosome"/>
</dbReference>
<keyword evidence="4 5" id="KW-0949">S-adenosyl-L-methionine</keyword>